<name>A0AAP0NFI4_LIQFO</name>
<accession>A0AAP0NFI4</accession>
<proteinExistence type="predicted"/>
<evidence type="ECO:0000313" key="4">
    <source>
        <dbReference type="Proteomes" id="UP001415857"/>
    </source>
</evidence>
<keyword evidence="1" id="KW-0694">RNA-binding</keyword>
<dbReference type="PANTHER" id="PTHR10288">
    <property type="entry name" value="KH DOMAIN CONTAINING RNA BINDING PROTEIN"/>
    <property type="match status" value="1"/>
</dbReference>
<dbReference type="PROSITE" id="PS50084">
    <property type="entry name" value="KH_TYPE_1"/>
    <property type="match status" value="1"/>
</dbReference>
<dbReference type="Gene3D" id="3.30.310.210">
    <property type="match status" value="1"/>
</dbReference>
<comment type="caution">
    <text evidence="3">The sequence shown here is derived from an EMBL/GenBank/DDBJ whole genome shotgun (WGS) entry which is preliminary data.</text>
</comment>
<dbReference type="GO" id="GO:0003723">
    <property type="term" value="F:RNA binding"/>
    <property type="evidence" value="ECO:0007669"/>
    <property type="project" value="UniProtKB-UniRule"/>
</dbReference>
<feature type="domain" description="K Homology" evidence="2">
    <location>
        <begin position="10"/>
        <end position="60"/>
    </location>
</feature>
<dbReference type="Pfam" id="PF00013">
    <property type="entry name" value="KH_1"/>
    <property type="match status" value="1"/>
</dbReference>
<sequence>MAFGIVSSLILCPIDKVEHVVGKLNRIIKLIEDEIGVNVEVTDPIAGSNEQTIVISSSEGADNKLFPAQEALLRIQTRIVNLVLDTDNFITIRLLVQSSKIGCLEGALVEMRTKTGAHILILHGEQLPIFRSGTDEPVQGREAVRDALFKVMSRQWRYFYGEFFSKDMPPPPISAVNLVGSALRLKAPSPNNITPPHEGQTGSDQPTSSYQNVAAVAIAQPLIVPKDVVNASATLPNTGVHSISVSHVNTSNGVVSLVESWISRALPELVFRILCLIDKVEHVVGKSNRIIKLIEDEIDVNVEVTDPIVGSNEQTIVISSFEHMLNH</sequence>
<reference evidence="3 4" key="1">
    <citation type="journal article" date="2024" name="Plant J.">
        <title>Genome sequences and population genomics reveal climatic adaptation and genomic divergence between two closely related sweetgum species.</title>
        <authorList>
            <person name="Xu W.Q."/>
            <person name="Ren C.Q."/>
            <person name="Zhang X.Y."/>
            <person name="Comes H.P."/>
            <person name="Liu X.H."/>
            <person name="Li Y.G."/>
            <person name="Kettle C.J."/>
            <person name="Jalonen R."/>
            <person name="Gaisberger H."/>
            <person name="Ma Y.Z."/>
            <person name="Qiu Y.X."/>
        </authorList>
    </citation>
    <scope>NUCLEOTIDE SEQUENCE [LARGE SCALE GENOMIC DNA]</scope>
    <source>
        <strain evidence="3">Hangzhou</strain>
    </source>
</reference>
<dbReference type="AlphaFoldDB" id="A0AAP0NFI4"/>
<dbReference type="InterPro" id="IPR036612">
    <property type="entry name" value="KH_dom_type_1_sf"/>
</dbReference>
<evidence type="ECO:0000259" key="2">
    <source>
        <dbReference type="Pfam" id="PF00013"/>
    </source>
</evidence>
<dbReference type="EMBL" id="JBBPBK010000014">
    <property type="protein sequence ID" value="KAK9271161.1"/>
    <property type="molecule type" value="Genomic_DNA"/>
</dbReference>
<dbReference type="SUPFAM" id="SSF54791">
    <property type="entry name" value="Eukaryotic type KH-domain (KH-domain type I)"/>
    <property type="match status" value="2"/>
</dbReference>
<dbReference type="InterPro" id="IPR004088">
    <property type="entry name" value="KH_dom_type_1"/>
</dbReference>
<gene>
    <name evidence="3" type="ORF">L1049_026750</name>
</gene>
<protein>
    <recommendedName>
        <fullName evidence="2">K Homology domain-containing protein</fullName>
    </recommendedName>
</protein>
<organism evidence="3 4">
    <name type="scientific">Liquidambar formosana</name>
    <name type="common">Formosan gum</name>
    <dbReference type="NCBI Taxonomy" id="63359"/>
    <lineage>
        <taxon>Eukaryota</taxon>
        <taxon>Viridiplantae</taxon>
        <taxon>Streptophyta</taxon>
        <taxon>Embryophyta</taxon>
        <taxon>Tracheophyta</taxon>
        <taxon>Spermatophyta</taxon>
        <taxon>Magnoliopsida</taxon>
        <taxon>eudicotyledons</taxon>
        <taxon>Gunneridae</taxon>
        <taxon>Pentapetalae</taxon>
        <taxon>Saxifragales</taxon>
        <taxon>Altingiaceae</taxon>
        <taxon>Liquidambar</taxon>
    </lineage>
</organism>
<evidence type="ECO:0000313" key="3">
    <source>
        <dbReference type="EMBL" id="KAK9271161.1"/>
    </source>
</evidence>
<keyword evidence="4" id="KW-1185">Reference proteome</keyword>
<evidence type="ECO:0000256" key="1">
    <source>
        <dbReference type="PROSITE-ProRule" id="PRU00117"/>
    </source>
</evidence>
<dbReference type="Proteomes" id="UP001415857">
    <property type="component" value="Unassembled WGS sequence"/>
</dbReference>